<dbReference type="InterPro" id="IPR004146">
    <property type="entry name" value="DC1"/>
</dbReference>
<organism evidence="3 4">
    <name type="scientific">Theobroma cacao</name>
    <name type="common">Cacao</name>
    <name type="synonym">Cocoa</name>
    <dbReference type="NCBI Taxonomy" id="3641"/>
    <lineage>
        <taxon>Eukaryota</taxon>
        <taxon>Viridiplantae</taxon>
        <taxon>Streptophyta</taxon>
        <taxon>Embryophyta</taxon>
        <taxon>Tracheophyta</taxon>
        <taxon>Spermatophyta</taxon>
        <taxon>Magnoliopsida</taxon>
        <taxon>eudicotyledons</taxon>
        <taxon>Gunneridae</taxon>
        <taxon>Pentapetalae</taxon>
        <taxon>rosids</taxon>
        <taxon>malvids</taxon>
        <taxon>Malvales</taxon>
        <taxon>Malvaceae</taxon>
        <taxon>Byttnerioideae</taxon>
        <taxon>Theobroma</taxon>
    </lineage>
</organism>
<accession>A0A061FQ87</accession>
<evidence type="ECO:0000313" key="3">
    <source>
        <dbReference type="EMBL" id="EOY18847.1"/>
    </source>
</evidence>
<evidence type="ECO:0000313" key="4">
    <source>
        <dbReference type="Proteomes" id="UP000026915"/>
    </source>
</evidence>
<keyword evidence="4" id="KW-1185">Reference proteome</keyword>
<feature type="domain" description="DC1" evidence="2">
    <location>
        <begin position="90"/>
        <end position="136"/>
    </location>
</feature>
<proteinExistence type="predicted"/>
<protein>
    <recommendedName>
        <fullName evidence="2">DC1 domain-containing protein</fullName>
    </recommendedName>
</protein>
<dbReference type="HOGENOM" id="CLU_1663832_0_0_1"/>
<dbReference type="Gramene" id="EOY18847">
    <property type="protein sequence ID" value="EOY18847"/>
    <property type="gene ID" value="TCM_043340"/>
</dbReference>
<dbReference type="AlphaFoldDB" id="A0A061FQ87"/>
<dbReference type="STRING" id="3641.A0A061FQ87"/>
<evidence type="ECO:0000256" key="1">
    <source>
        <dbReference type="ARBA" id="ARBA00022737"/>
    </source>
</evidence>
<reference evidence="3 4" key="1">
    <citation type="journal article" date="2013" name="Genome Biol.">
        <title>The genome sequence of the most widely cultivated cacao type and its use to identify candidate genes regulating pod color.</title>
        <authorList>
            <person name="Motamayor J.C."/>
            <person name="Mockaitis K."/>
            <person name="Schmutz J."/>
            <person name="Haiminen N."/>
            <person name="Iii D.L."/>
            <person name="Cornejo O."/>
            <person name="Findley S.D."/>
            <person name="Zheng P."/>
            <person name="Utro F."/>
            <person name="Royaert S."/>
            <person name="Saski C."/>
            <person name="Jenkins J."/>
            <person name="Podicheti R."/>
            <person name="Zhao M."/>
            <person name="Scheffler B.E."/>
            <person name="Stack J.C."/>
            <person name="Feltus F.A."/>
            <person name="Mustiga G.M."/>
            <person name="Amores F."/>
            <person name="Phillips W."/>
            <person name="Marelli J.P."/>
            <person name="May G.D."/>
            <person name="Shapiro H."/>
            <person name="Ma J."/>
            <person name="Bustamante C.D."/>
            <person name="Schnell R.J."/>
            <person name="Main D."/>
            <person name="Gilbert D."/>
            <person name="Parida L."/>
            <person name="Kuhn D.N."/>
        </authorList>
    </citation>
    <scope>NUCLEOTIDE SEQUENCE [LARGE SCALE GENOMIC DNA]</scope>
    <source>
        <strain evidence="4">cv. Matina 1-6</strain>
    </source>
</reference>
<evidence type="ECO:0000259" key="2">
    <source>
        <dbReference type="Pfam" id="PF03107"/>
    </source>
</evidence>
<dbReference type="EMBL" id="CM001888">
    <property type="protein sequence ID" value="EOY18847.1"/>
    <property type="molecule type" value="Genomic_DNA"/>
</dbReference>
<dbReference type="InterPro" id="IPR046349">
    <property type="entry name" value="C1-like_sf"/>
</dbReference>
<dbReference type="PANTHER" id="PTHR32410:SF217">
    <property type="entry name" value="C1 DOMAIN FAMILY PROTEIN, PUTATIVE-RELATED"/>
    <property type="match status" value="1"/>
</dbReference>
<sequence>MPGTSQEKDIVKQECKICYHEVKREYGCYCCLKQDCSYIVHVTCATEDEDLYYIVDSENQDEPIESSIGCSITCVIEVNECGEATKINHFSHEHYLILEDKIEEDDDKHCDGCMLSILDSFYYCLQCDFLFPKTCAELPMKKYYWFNLHLQNLKSNRIF</sequence>
<dbReference type="Proteomes" id="UP000026915">
    <property type="component" value="Chromosome 10"/>
</dbReference>
<dbReference type="Pfam" id="PF03107">
    <property type="entry name" value="C1_2"/>
    <property type="match status" value="1"/>
</dbReference>
<dbReference type="SUPFAM" id="SSF57889">
    <property type="entry name" value="Cysteine-rich domain"/>
    <property type="match status" value="1"/>
</dbReference>
<dbReference type="InterPro" id="IPR053192">
    <property type="entry name" value="Vacuole_Formation_Reg"/>
</dbReference>
<name>A0A061FQ87_THECC</name>
<dbReference type="OMA" id="HEVKREY"/>
<keyword evidence="1" id="KW-0677">Repeat</keyword>
<dbReference type="InParanoid" id="A0A061FQ87"/>
<gene>
    <name evidence="3" type="ORF">TCM_043340</name>
</gene>
<dbReference type="PANTHER" id="PTHR32410">
    <property type="entry name" value="CYSTEINE/HISTIDINE-RICH C1 DOMAIN FAMILY PROTEIN"/>
    <property type="match status" value="1"/>
</dbReference>